<sequence length="278" mass="30016">MVRVSPRESYALLARYGEVSKISYFDSQYDLETEPDYHFKYVYMALGASIRGFLNYIRLVIVVDVAHCKGKYKSRESDTSELARPQTRTTCAPLGTSWSLVIPNGIPKTLGLCKGPERLGGSKGVWRLGWKSKDRLGLKASVGSAWNRLAKKGAAGAEGLDARVGWQRGVDQSSWGCPGRLRSRVAFDSSGRLSWGDAAMLDSATGAAATGELHGGDAWLGQDGRRKKPAGRCGSTSDLRRMDARMGVDRLDYRLGLVCNGCPTAMTAKKGEAATAAA</sequence>
<name>A0A5D3C5S2_CUCMM</name>
<reference evidence="1 2" key="1">
    <citation type="submission" date="2019-08" db="EMBL/GenBank/DDBJ databases">
        <title>Draft genome sequences of two oriental melons (Cucumis melo L. var makuwa).</title>
        <authorList>
            <person name="Kwon S.-Y."/>
        </authorList>
    </citation>
    <scope>NUCLEOTIDE SEQUENCE [LARGE SCALE GENOMIC DNA]</scope>
    <source>
        <strain evidence="2">cv. Chang Bougi</strain>
        <tissue evidence="1">Leaf</tissue>
    </source>
</reference>
<evidence type="ECO:0000313" key="1">
    <source>
        <dbReference type="EMBL" id="TYK07187.1"/>
    </source>
</evidence>
<accession>A0A5D3C5S2</accession>
<evidence type="ECO:0000313" key="2">
    <source>
        <dbReference type="Proteomes" id="UP000321947"/>
    </source>
</evidence>
<dbReference type="Proteomes" id="UP000321947">
    <property type="component" value="Unassembled WGS sequence"/>
</dbReference>
<organism evidence="1 2">
    <name type="scientific">Cucumis melo var. makuwa</name>
    <name type="common">Oriental melon</name>
    <dbReference type="NCBI Taxonomy" id="1194695"/>
    <lineage>
        <taxon>Eukaryota</taxon>
        <taxon>Viridiplantae</taxon>
        <taxon>Streptophyta</taxon>
        <taxon>Embryophyta</taxon>
        <taxon>Tracheophyta</taxon>
        <taxon>Spermatophyta</taxon>
        <taxon>Magnoliopsida</taxon>
        <taxon>eudicotyledons</taxon>
        <taxon>Gunneridae</taxon>
        <taxon>Pentapetalae</taxon>
        <taxon>rosids</taxon>
        <taxon>fabids</taxon>
        <taxon>Cucurbitales</taxon>
        <taxon>Cucurbitaceae</taxon>
        <taxon>Benincaseae</taxon>
        <taxon>Cucumis</taxon>
    </lineage>
</organism>
<dbReference type="AlphaFoldDB" id="A0A5D3C5S2"/>
<protein>
    <submittedName>
        <fullName evidence="1">MuDRA-like transposase</fullName>
    </submittedName>
</protein>
<dbReference type="EMBL" id="SSTD01013339">
    <property type="protein sequence ID" value="TYK07187.1"/>
    <property type="molecule type" value="Genomic_DNA"/>
</dbReference>
<gene>
    <name evidence="1" type="ORF">E5676_scaffold606G00720</name>
</gene>
<proteinExistence type="predicted"/>
<comment type="caution">
    <text evidence="1">The sequence shown here is derived from an EMBL/GenBank/DDBJ whole genome shotgun (WGS) entry which is preliminary data.</text>
</comment>